<evidence type="ECO:0000256" key="1">
    <source>
        <dbReference type="ARBA" id="ARBA00022741"/>
    </source>
</evidence>
<dbReference type="Proteomes" id="UP001151760">
    <property type="component" value="Unassembled WGS sequence"/>
</dbReference>
<comment type="caution">
    <text evidence="3">The sequence shown here is derived from an EMBL/GenBank/DDBJ whole genome shotgun (WGS) entry which is preliminary data.</text>
</comment>
<dbReference type="Gene3D" id="1.25.40.90">
    <property type="match status" value="1"/>
</dbReference>
<evidence type="ECO:0000313" key="4">
    <source>
        <dbReference type="Proteomes" id="UP001151760"/>
    </source>
</evidence>
<reference evidence="3" key="2">
    <citation type="submission" date="2022-01" db="EMBL/GenBank/DDBJ databases">
        <authorList>
            <person name="Yamashiro T."/>
            <person name="Shiraishi A."/>
            <person name="Satake H."/>
            <person name="Nakayama K."/>
        </authorList>
    </citation>
    <scope>NUCLEOTIDE SEQUENCE</scope>
</reference>
<evidence type="ECO:0000313" key="3">
    <source>
        <dbReference type="EMBL" id="GJT37914.1"/>
    </source>
</evidence>
<protein>
    <submittedName>
        <fullName evidence="3">CID domain-containing protein</fullName>
    </submittedName>
</protein>
<dbReference type="EMBL" id="BQNB010015263">
    <property type="protein sequence ID" value="GJT37914.1"/>
    <property type="molecule type" value="Genomic_DNA"/>
</dbReference>
<keyword evidence="4" id="KW-1185">Reference proteome</keyword>
<keyword evidence="1" id="KW-0547">Nucleotide-binding</keyword>
<dbReference type="SUPFAM" id="SSF56112">
    <property type="entry name" value="Protein kinase-like (PK-like)"/>
    <property type="match status" value="1"/>
</dbReference>
<dbReference type="InterPro" id="IPR011009">
    <property type="entry name" value="Kinase-like_dom_sf"/>
</dbReference>
<gene>
    <name evidence="3" type="ORF">Tco_0937779</name>
</gene>
<dbReference type="InterPro" id="IPR045216">
    <property type="entry name" value="CK2_alpha"/>
</dbReference>
<sequence length="250" mass="28852">MAIRSKEDAIVILSGPFGPPITSVPSQNSKLIPVLEKWVLPAIPKDRSPENEEIRATFAPGRSRTEHTLIDAQIDEFEDMMRALTLEKIQIKEAMGFALDNVDVAREIVEVLTESLTLKETPKGSDHTFFTYHTRHLTIETITKKGPELLVVLQDYDYSLDMWSLGCMFAGMIFHEEPFFYGHDKQYRLLKIARVMLFQYFYVNSLNISRVSILWTWEYNRIKYGTKERREEGLRKCIGADLNLSKAVDN</sequence>
<accession>A0ABQ5DM97</accession>
<dbReference type="Gene3D" id="1.10.510.10">
    <property type="entry name" value="Transferase(Phosphotransferase) domain 1"/>
    <property type="match status" value="1"/>
</dbReference>
<proteinExistence type="predicted"/>
<dbReference type="PANTHER" id="PTHR24054">
    <property type="entry name" value="CASEIN KINASE II SUBUNIT ALPHA"/>
    <property type="match status" value="1"/>
</dbReference>
<name>A0ABQ5DM97_9ASTR</name>
<dbReference type="InterPro" id="IPR008942">
    <property type="entry name" value="ENTH_VHS"/>
</dbReference>
<dbReference type="PANTHER" id="PTHR24054:SF56">
    <property type="entry name" value="CASEIN KINASE II SUBUNIT ALPHA-1"/>
    <property type="match status" value="1"/>
</dbReference>
<keyword evidence="2" id="KW-0067">ATP-binding</keyword>
<reference evidence="3" key="1">
    <citation type="journal article" date="2022" name="Int. J. Mol. Sci.">
        <title>Draft Genome of Tanacetum Coccineum: Genomic Comparison of Closely Related Tanacetum-Family Plants.</title>
        <authorList>
            <person name="Yamashiro T."/>
            <person name="Shiraishi A."/>
            <person name="Nakayama K."/>
            <person name="Satake H."/>
        </authorList>
    </citation>
    <scope>NUCLEOTIDE SEQUENCE</scope>
</reference>
<organism evidence="3 4">
    <name type="scientific">Tanacetum coccineum</name>
    <dbReference type="NCBI Taxonomy" id="301880"/>
    <lineage>
        <taxon>Eukaryota</taxon>
        <taxon>Viridiplantae</taxon>
        <taxon>Streptophyta</taxon>
        <taxon>Embryophyta</taxon>
        <taxon>Tracheophyta</taxon>
        <taxon>Spermatophyta</taxon>
        <taxon>Magnoliopsida</taxon>
        <taxon>eudicotyledons</taxon>
        <taxon>Gunneridae</taxon>
        <taxon>Pentapetalae</taxon>
        <taxon>asterids</taxon>
        <taxon>campanulids</taxon>
        <taxon>Asterales</taxon>
        <taxon>Asteraceae</taxon>
        <taxon>Asteroideae</taxon>
        <taxon>Anthemideae</taxon>
        <taxon>Anthemidinae</taxon>
        <taxon>Tanacetum</taxon>
    </lineage>
</organism>
<evidence type="ECO:0000256" key="2">
    <source>
        <dbReference type="ARBA" id="ARBA00022840"/>
    </source>
</evidence>